<accession>A0A5K3F4N4</accession>
<sequence length="308" mass="35203">MNFLLQDTNTAACRSLSQTRELEVNKVHRIRQLRTASSNSSNISTDTSPKTPLFQRIDRSKTDAPAFRNNFNTTSHDDTSRSSDGIPPQITSKPSEPHLSLVSELEEVSPIHTKLATLPRNLSKISDISAPKRRDSNGSKPKLSYQKGTRVEGESCKGTPGFKAIVVCPTCQKIYSQRSLKFHSSICLARKKEEDRRRHELIKLEKLHKAPIRPPGKLCYICGRRYTMSSWQWHEPRCLKQWNTWNSRLPKSLQHKNGPWKPCATDEELMAMVESQRTKGNLKYTKQDAYDELMHDASRVNTLPLEFT</sequence>
<evidence type="ECO:0000313" key="2">
    <source>
        <dbReference type="WBParaSite" id="MCU_005523-RA"/>
    </source>
</evidence>
<protein>
    <submittedName>
        <fullName evidence="2">C2H2-type domain-containing protein</fullName>
    </submittedName>
</protein>
<feature type="compositionally biased region" description="Low complexity" evidence="1">
    <location>
        <begin position="37"/>
        <end position="48"/>
    </location>
</feature>
<feature type="region of interest" description="Disordered" evidence="1">
    <location>
        <begin position="126"/>
        <end position="154"/>
    </location>
</feature>
<feature type="region of interest" description="Disordered" evidence="1">
    <location>
        <begin position="35"/>
        <end position="97"/>
    </location>
</feature>
<organism evidence="2">
    <name type="scientific">Mesocestoides corti</name>
    <name type="common">Flatworm</name>
    <dbReference type="NCBI Taxonomy" id="53468"/>
    <lineage>
        <taxon>Eukaryota</taxon>
        <taxon>Metazoa</taxon>
        <taxon>Spiralia</taxon>
        <taxon>Lophotrochozoa</taxon>
        <taxon>Platyhelminthes</taxon>
        <taxon>Cestoda</taxon>
        <taxon>Eucestoda</taxon>
        <taxon>Cyclophyllidea</taxon>
        <taxon>Mesocestoididae</taxon>
        <taxon>Mesocestoides</taxon>
    </lineage>
</organism>
<dbReference type="WBParaSite" id="MCU_005523-RA">
    <property type="protein sequence ID" value="MCU_005523-RA"/>
    <property type="gene ID" value="MCU_005523"/>
</dbReference>
<evidence type="ECO:0000256" key="1">
    <source>
        <dbReference type="SAM" id="MobiDB-lite"/>
    </source>
</evidence>
<reference evidence="2" key="1">
    <citation type="submission" date="2019-11" db="UniProtKB">
        <authorList>
            <consortium name="WormBaseParasite"/>
        </authorList>
    </citation>
    <scope>IDENTIFICATION</scope>
</reference>
<dbReference type="AlphaFoldDB" id="A0A5K3F4N4"/>
<proteinExistence type="predicted"/>
<name>A0A5K3F4N4_MESCO</name>